<dbReference type="GO" id="GO:0016064">
    <property type="term" value="P:immunoglobulin mediated immune response"/>
    <property type="evidence" value="ECO:0007669"/>
    <property type="project" value="TreeGrafter"/>
</dbReference>
<dbReference type="InterPro" id="IPR015321">
    <property type="entry name" value="TypeI_recpt_CBD"/>
</dbReference>
<gene>
    <name evidence="16" type="ORF">AALO_G00172860</name>
</gene>
<comment type="similarity">
    <text evidence="2">Belongs to the type I cytokine receptor family. Type 3 subfamily.</text>
</comment>
<dbReference type="EMBL" id="JADWDJ010000013">
    <property type="protein sequence ID" value="KAG5270838.1"/>
    <property type="molecule type" value="Genomic_DNA"/>
</dbReference>
<dbReference type="Gene3D" id="2.60.40.10">
    <property type="entry name" value="Immunoglobulins"/>
    <property type="match status" value="2"/>
</dbReference>
<evidence type="ECO:0000313" key="17">
    <source>
        <dbReference type="Proteomes" id="UP000823561"/>
    </source>
</evidence>
<dbReference type="PROSITE" id="PS50835">
    <property type="entry name" value="IG_LIKE"/>
    <property type="match status" value="1"/>
</dbReference>
<dbReference type="GO" id="GO:0009897">
    <property type="term" value="C:external side of plasma membrane"/>
    <property type="evidence" value="ECO:0007669"/>
    <property type="project" value="TreeGrafter"/>
</dbReference>
<evidence type="ECO:0000256" key="2">
    <source>
        <dbReference type="ARBA" id="ARBA00010890"/>
    </source>
</evidence>
<comment type="subcellular location">
    <subcellularLocation>
        <location evidence="1">Membrane</location>
        <topology evidence="1">Single-pass type I membrane protein</topology>
    </subcellularLocation>
</comment>
<evidence type="ECO:0000256" key="9">
    <source>
        <dbReference type="ARBA" id="ARBA00023180"/>
    </source>
</evidence>
<evidence type="ECO:0000256" key="1">
    <source>
        <dbReference type="ARBA" id="ARBA00004479"/>
    </source>
</evidence>
<accession>A0AAV6G708</accession>
<keyword evidence="6 12" id="KW-0472">Membrane</keyword>
<keyword evidence="5 12" id="KW-1133">Transmembrane helix</keyword>
<dbReference type="SMART" id="SM00060">
    <property type="entry name" value="FN3"/>
    <property type="match status" value="1"/>
</dbReference>
<evidence type="ECO:0000256" key="11">
    <source>
        <dbReference type="SAM" id="MobiDB-lite"/>
    </source>
</evidence>
<keyword evidence="8" id="KW-0675">Receptor</keyword>
<organism evidence="16 17">
    <name type="scientific">Alosa alosa</name>
    <name type="common">allis shad</name>
    <dbReference type="NCBI Taxonomy" id="278164"/>
    <lineage>
        <taxon>Eukaryota</taxon>
        <taxon>Metazoa</taxon>
        <taxon>Chordata</taxon>
        <taxon>Craniata</taxon>
        <taxon>Vertebrata</taxon>
        <taxon>Euteleostomi</taxon>
        <taxon>Actinopterygii</taxon>
        <taxon>Neopterygii</taxon>
        <taxon>Teleostei</taxon>
        <taxon>Clupei</taxon>
        <taxon>Clupeiformes</taxon>
        <taxon>Clupeoidei</taxon>
        <taxon>Clupeidae</taxon>
        <taxon>Alosa</taxon>
    </lineage>
</organism>
<evidence type="ECO:0000256" key="8">
    <source>
        <dbReference type="ARBA" id="ARBA00023170"/>
    </source>
</evidence>
<dbReference type="FunFam" id="2.60.40.10:FF:000136">
    <property type="entry name" value="Ciliary neurotrophic factor receptor alpha"/>
    <property type="match status" value="1"/>
</dbReference>
<evidence type="ECO:0000256" key="3">
    <source>
        <dbReference type="ARBA" id="ARBA00022692"/>
    </source>
</evidence>
<dbReference type="InterPro" id="IPR007110">
    <property type="entry name" value="Ig-like_dom"/>
</dbReference>
<dbReference type="AlphaFoldDB" id="A0AAV6G708"/>
<dbReference type="InterPro" id="IPR036179">
    <property type="entry name" value="Ig-like_dom_sf"/>
</dbReference>
<dbReference type="InterPro" id="IPR036116">
    <property type="entry name" value="FN3_sf"/>
</dbReference>
<evidence type="ECO:0008006" key="18">
    <source>
        <dbReference type="Google" id="ProtNLM"/>
    </source>
</evidence>
<evidence type="ECO:0000256" key="13">
    <source>
        <dbReference type="SAM" id="SignalP"/>
    </source>
</evidence>
<dbReference type="PANTHER" id="PTHR23037:SF22">
    <property type="entry name" value="CYTOKINE RECEPTOR COMMON SUBUNIT BETA"/>
    <property type="match status" value="1"/>
</dbReference>
<feature type="domain" description="Fibronectin type-III" evidence="15">
    <location>
        <begin position="225"/>
        <end position="322"/>
    </location>
</feature>
<evidence type="ECO:0000256" key="5">
    <source>
        <dbReference type="ARBA" id="ARBA00022989"/>
    </source>
</evidence>
<name>A0AAV6G708_9TELE</name>
<feature type="signal peptide" evidence="13">
    <location>
        <begin position="1"/>
        <end position="16"/>
    </location>
</feature>
<dbReference type="InterPro" id="IPR013783">
    <property type="entry name" value="Ig-like_fold"/>
</dbReference>
<evidence type="ECO:0000256" key="4">
    <source>
        <dbReference type="ARBA" id="ARBA00022729"/>
    </source>
</evidence>
<keyword evidence="10" id="KW-0393">Immunoglobulin domain</keyword>
<dbReference type="Pfam" id="PF00041">
    <property type="entry name" value="fn3"/>
    <property type="match status" value="1"/>
</dbReference>
<feature type="chain" id="PRO_5043686374" description="Interleukin 6 receptor" evidence="13">
    <location>
        <begin position="17"/>
        <end position="461"/>
    </location>
</feature>
<feature type="transmembrane region" description="Helical" evidence="12">
    <location>
        <begin position="360"/>
        <end position="382"/>
    </location>
</feature>
<evidence type="ECO:0000313" key="16">
    <source>
        <dbReference type="EMBL" id="KAG5270838.1"/>
    </source>
</evidence>
<feature type="region of interest" description="Disordered" evidence="11">
    <location>
        <begin position="397"/>
        <end position="446"/>
    </location>
</feature>
<evidence type="ECO:0000259" key="14">
    <source>
        <dbReference type="PROSITE" id="PS50835"/>
    </source>
</evidence>
<protein>
    <recommendedName>
        <fullName evidence="18">Interleukin 6 receptor</fullName>
    </recommendedName>
</protein>
<keyword evidence="9" id="KW-0325">Glycoprotein</keyword>
<evidence type="ECO:0000256" key="10">
    <source>
        <dbReference type="ARBA" id="ARBA00023319"/>
    </source>
</evidence>
<dbReference type="GO" id="GO:0004896">
    <property type="term" value="F:cytokine receptor activity"/>
    <property type="evidence" value="ECO:0007669"/>
    <property type="project" value="InterPro"/>
</dbReference>
<dbReference type="PROSITE" id="PS01354">
    <property type="entry name" value="HEMATOPO_REC_L_F3"/>
    <property type="match status" value="1"/>
</dbReference>
<keyword evidence="3 12" id="KW-0812">Transmembrane</keyword>
<dbReference type="PANTHER" id="PTHR23037">
    <property type="entry name" value="CYTOKINE RECEPTOR"/>
    <property type="match status" value="1"/>
</dbReference>
<dbReference type="Pfam" id="PF09240">
    <property type="entry name" value="IL6Ra-bind"/>
    <property type="match status" value="1"/>
</dbReference>
<sequence length="461" mass="50625">MLLGVGALFLLVLVEGYRDNMCPRRDPARGVLVLSPGSEVLLHCHGVGSTVVAKPPLQDDVTAEGGAVALERQSYWTRNGVLVQGSTGMSPLTLPHFGLMDVGNYSCYRQGALMSSVNITLGTPPVRPTLSCYRRSPGSNIRCDWTSPQPVVPIPKCYILLEKSRRASVVKCSYSVLYSRCWCVLEAVGMDRSVYAARLCVTNAAGNATSPEVRFTAENAIKPDPPASVRVSGVEGGERMLGVAWSYPASWRRGFYLLRFQLKYRPTQREKYQTVETEAQSWTITDALPHTDYELQLRAREEFSIGHWSDWSPPVYARTWTAAVLELTTPSQDPVWIEEGSGSGEDIMTDAAVSEDSFDMFGSVFGVCVLAGMVILLSVYVFRHRMRFASTLGKLGSASASAAPPASRPQPPALEEDKPLMSPVSPTPSQFTLQHQLPPVQEDSGQNVHFHNMGYFLVPKE</sequence>
<evidence type="ECO:0000256" key="7">
    <source>
        <dbReference type="ARBA" id="ARBA00023157"/>
    </source>
</evidence>
<comment type="caution">
    <text evidence="16">The sequence shown here is derived from an EMBL/GenBank/DDBJ whole genome shotgun (WGS) entry which is preliminary data.</text>
</comment>
<feature type="domain" description="Ig-like" evidence="14">
    <location>
        <begin position="23"/>
        <end position="120"/>
    </location>
</feature>
<reference evidence="16" key="1">
    <citation type="submission" date="2020-10" db="EMBL/GenBank/DDBJ databases">
        <title>Chromosome-scale genome assembly of the Allis shad, Alosa alosa.</title>
        <authorList>
            <person name="Margot Z."/>
            <person name="Christophe K."/>
            <person name="Cabau C."/>
            <person name="Louis A."/>
            <person name="Berthelot C."/>
            <person name="Parey E."/>
            <person name="Roest Crollius H."/>
            <person name="Montfort J."/>
            <person name="Robinson-Rechavi M."/>
            <person name="Bucao C."/>
            <person name="Bouchez O."/>
            <person name="Gislard M."/>
            <person name="Lluch J."/>
            <person name="Milhes M."/>
            <person name="Lampietro C."/>
            <person name="Lopez Roques C."/>
            <person name="Donnadieu C."/>
            <person name="Braasch I."/>
            <person name="Desvignes T."/>
            <person name="Postlethwait J."/>
            <person name="Bobe J."/>
            <person name="Guiguen Y."/>
        </authorList>
    </citation>
    <scope>NUCLEOTIDE SEQUENCE</scope>
    <source>
        <strain evidence="16">M-15738</strain>
        <tissue evidence="16">Blood</tissue>
    </source>
</reference>
<evidence type="ECO:0000256" key="6">
    <source>
        <dbReference type="ARBA" id="ARBA00023136"/>
    </source>
</evidence>
<keyword evidence="4 13" id="KW-0732">Signal</keyword>
<evidence type="ECO:0000259" key="15">
    <source>
        <dbReference type="PROSITE" id="PS50853"/>
    </source>
</evidence>
<dbReference type="InterPro" id="IPR003961">
    <property type="entry name" value="FN3_dom"/>
</dbReference>
<dbReference type="CDD" id="cd00063">
    <property type="entry name" value="FN3"/>
    <property type="match status" value="1"/>
</dbReference>
<keyword evidence="7" id="KW-1015">Disulfide bond</keyword>
<dbReference type="SUPFAM" id="SSF48726">
    <property type="entry name" value="Immunoglobulin"/>
    <property type="match status" value="1"/>
</dbReference>
<dbReference type="PROSITE" id="PS50853">
    <property type="entry name" value="FN3"/>
    <property type="match status" value="1"/>
</dbReference>
<dbReference type="InterPro" id="IPR003530">
    <property type="entry name" value="Hematopoietin_rcpt_L_F3_CS"/>
</dbReference>
<proteinExistence type="inferred from homology"/>
<dbReference type="SUPFAM" id="SSF49265">
    <property type="entry name" value="Fibronectin type III"/>
    <property type="match status" value="2"/>
</dbReference>
<dbReference type="Proteomes" id="UP000823561">
    <property type="component" value="Chromosome 13"/>
</dbReference>
<evidence type="ECO:0000256" key="12">
    <source>
        <dbReference type="SAM" id="Phobius"/>
    </source>
</evidence>
<keyword evidence="17" id="KW-1185">Reference proteome</keyword>